<keyword evidence="2 3" id="KW-0040">ANK repeat</keyword>
<dbReference type="SMART" id="SM00248">
    <property type="entry name" value="ANK"/>
    <property type="match status" value="8"/>
</dbReference>
<dbReference type="Pfam" id="PF13857">
    <property type="entry name" value="Ank_5"/>
    <property type="match status" value="1"/>
</dbReference>
<name>A0AAN9U8T7_9PEZI</name>
<dbReference type="SUPFAM" id="SSF48403">
    <property type="entry name" value="Ankyrin repeat"/>
    <property type="match status" value="1"/>
</dbReference>
<dbReference type="Proteomes" id="UP001320420">
    <property type="component" value="Unassembled WGS sequence"/>
</dbReference>
<accession>A0AAN9U8T7</accession>
<keyword evidence="1" id="KW-0677">Repeat</keyword>
<evidence type="ECO:0000256" key="2">
    <source>
        <dbReference type="ARBA" id="ARBA00023043"/>
    </source>
</evidence>
<dbReference type="PANTHER" id="PTHR24189:SF50">
    <property type="entry name" value="ANKYRIN REPEAT AND SOCS BOX PROTEIN 2"/>
    <property type="match status" value="1"/>
</dbReference>
<dbReference type="PROSITE" id="PS50088">
    <property type="entry name" value="ANK_REPEAT"/>
    <property type="match status" value="2"/>
</dbReference>
<evidence type="ECO:0000256" key="1">
    <source>
        <dbReference type="ARBA" id="ARBA00022737"/>
    </source>
</evidence>
<dbReference type="PROSITE" id="PS50297">
    <property type="entry name" value="ANK_REP_REGION"/>
    <property type="match status" value="2"/>
</dbReference>
<reference evidence="4 5" key="1">
    <citation type="submission" date="2024-02" db="EMBL/GenBank/DDBJ databases">
        <title>De novo assembly and annotation of 12 fungi associated with fruit tree decline syndrome in Ontario, Canada.</title>
        <authorList>
            <person name="Sulman M."/>
            <person name="Ellouze W."/>
            <person name="Ilyukhin E."/>
        </authorList>
    </citation>
    <scope>NUCLEOTIDE SEQUENCE [LARGE SCALE GENOMIC DNA]</scope>
    <source>
        <strain evidence="4 5">M11/M66-122</strain>
    </source>
</reference>
<gene>
    <name evidence="4" type="ORF">SLS62_010446</name>
</gene>
<protein>
    <submittedName>
        <fullName evidence="4">Uncharacterized protein</fullName>
    </submittedName>
</protein>
<keyword evidence="5" id="KW-1185">Reference proteome</keyword>
<dbReference type="Gene3D" id="1.25.40.20">
    <property type="entry name" value="Ankyrin repeat-containing domain"/>
    <property type="match status" value="2"/>
</dbReference>
<feature type="repeat" description="ANK" evidence="3">
    <location>
        <begin position="412"/>
        <end position="446"/>
    </location>
</feature>
<evidence type="ECO:0000313" key="4">
    <source>
        <dbReference type="EMBL" id="KAK7743754.1"/>
    </source>
</evidence>
<sequence length="539" mass="60104">MSTQAPITRLNNDILIYLSRFLTPRGTVALASTCQQFFPALMRQAYLNDIEGGRCDALWWACEFEMLPTVQRCLELGAPTNQYLRRTDPRAGYEDWRNWPRYQPQIGQTPLSIAISSMNPEIVRALLENGADSNMAYREFGVEISMPLELLMLEYKPEHSPSVYLDIMGALLDYGANPNLVVDPNFPAALQFSLVRHRTGPIIPVEATRMLLEHGAVAVRHNIQHPSAYLWLMHMFLWVNRVGPPNGTVVEKIDLILQYHAGALHPRAWEIPLYIILSNPRQDTRQLLEIALRHGCDPNALCDNIWRAHYDSPLKVMINVALHTRDAACFYRNTAHALAMVEMLLKAGADPDLRDQPRPRIVRDGEWAGQCTALVFLAWHVKTARHDRDLCGAIMLLLLQHGASPDIPLAASGLTALHLACGPSGPNRQHAEWLLAHGADVNARDADGKTALQLLCDDDGWPTPAAVGVIDLLVRHGAVTDGRDFGSLAAGSSGGEAGEGGKREKIMRSYAKTSDYCRWKTRSVLLRVKGVVREIREEH</sequence>
<proteinExistence type="predicted"/>
<evidence type="ECO:0000313" key="5">
    <source>
        <dbReference type="Proteomes" id="UP001320420"/>
    </source>
</evidence>
<evidence type="ECO:0000256" key="3">
    <source>
        <dbReference type="PROSITE-ProRule" id="PRU00023"/>
    </source>
</evidence>
<dbReference type="InterPro" id="IPR050745">
    <property type="entry name" value="Multifunctional_regulatory"/>
</dbReference>
<feature type="repeat" description="ANK" evidence="3">
    <location>
        <begin position="106"/>
        <end position="138"/>
    </location>
</feature>
<dbReference type="Pfam" id="PF00023">
    <property type="entry name" value="Ank"/>
    <property type="match status" value="2"/>
</dbReference>
<comment type="caution">
    <text evidence="4">The sequence shown here is derived from an EMBL/GenBank/DDBJ whole genome shotgun (WGS) entry which is preliminary data.</text>
</comment>
<dbReference type="EMBL" id="JAKJXP020000129">
    <property type="protein sequence ID" value="KAK7743754.1"/>
    <property type="molecule type" value="Genomic_DNA"/>
</dbReference>
<dbReference type="InterPro" id="IPR036770">
    <property type="entry name" value="Ankyrin_rpt-contain_sf"/>
</dbReference>
<dbReference type="PANTHER" id="PTHR24189">
    <property type="entry name" value="MYOTROPHIN"/>
    <property type="match status" value="1"/>
</dbReference>
<organism evidence="4 5">
    <name type="scientific">Diatrype stigma</name>
    <dbReference type="NCBI Taxonomy" id="117547"/>
    <lineage>
        <taxon>Eukaryota</taxon>
        <taxon>Fungi</taxon>
        <taxon>Dikarya</taxon>
        <taxon>Ascomycota</taxon>
        <taxon>Pezizomycotina</taxon>
        <taxon>Sordariomycetes</taxon>
        <taxon>Xylariomycetidae</taxon>
        <taxon>Xylariales</taxon>
        <taxon>Diatrypaceae</taxon>
        <taxon>Diatrype</taxon>
    </lineage>
</organism>
<dbReference type="AlphaFoldDB" id="A0AAN9U8T7"/>
<dbReference type="InterPro" id="IPR002110">
    <property type="entry name" value="Ankyrin_rpt"/>
</dbReference>